<dbReference type="Gene3D" id="3.90.320.10">
    <property type="match status" value="1"/>
</dbReference>
<dbReference type="InterPro" id="IPR019080">
    <property type="entry name" value="YqaJ_viral_recombinase"/>
</dbReference>
<evidence type="ECO:0000313" key="3">
    <source>
        <dbReference type="Proteomes" id="UP000828390"/>
    </source>
</evidence>
<dbReference type="InterPro" id="IPR011335">
    <property type="entry name" value="Restrct_endonuc-II-like"/>
</dbReference>
<dbReference type="InterPro" id="IPR051703">
    <property type="entry name" value="NF-kappa-B_Signaling_Reg"/>
</dbReference>
<dbReference type="SUPFAM" id="SSF52980">
    <property type="entry name" value="Restriction endonuclease-like"/>
    <property type="match status" value="1"/>
</dbReference>
<dbReference type="PANTHER" id="PTHR46609">
    <property type="entry name" value="EXONUCLEASE, PHAGE-TYPE/RECB, C-TERMINAL DOMAIN-CONTAINING PROTEIN"/>
    <property type="match status" value="1"/>
</dbReference>
<proteinExistence type="predicted"/>
<feature type="domain" description="YqaJ viral recombinase" evidence="1">
    <location>
        <begin position="90"/>
        <end position="237"/>
    </location>
</feature>
<dbReference type="Pfam" id="PF09588">
    <property type="entry name" value="YqaJ"/>
    <property type="match status" value="1"/>
</dbReference>
<accession>A0A9D4GEC4</accession>
<sequence>MELAGEKWRESKLYPVICSIRVQKSEKKKHFQDGLALTDDLCCNGATINKMENTFCKSTSVVMDEQPNYNALVENFPTNDTRFVQQKTEKWFDIRKEAKVTGSTCNSALGLGKLKQQRKHFDQVMKGVEINEEDTRAISQRLIYGNEHEIDAIATLTSKVLPLYYPDLKYFEEGCMRIPSTSSESFMVVSPDGSLRQSKDELPEFMYENKCKAPDSYDPTSYYSIPNYYVVQLISEMNAYNCQKLIFTCWSEQSMTTFLVQNDRELWSKCWEELVNVYGSTETKAPTKFSLVAKELKDDIRVFTQSHVTLIGEFRACSAIKLSNTECIEEGAYKKGARSRNNGRKVTGIDKLRDCLQCVRKWFEEAYELLRVVASEILVFMVNDLDRIYHSDLNNAHPIAYALKGPSMSTEVLRNMTEEVIKTCEENGVEIVATASDGQWHQNGVRDNWKQPLTLHQLHRDHWSSVTSRDKSKLLTEIKNLYCFNSLEDILYVKRMGCIDVLGHGQDTPIGMKSISVSNVGVCDNDSTNCSDEGKDDSYSSYCGYEGCLGGSFVDDVDEETLRNVDEVISETLSSKQEHNKIDMCQIDQSCEFDIGKTCLYNSNYEYQYTENPNGHQDHDTPISLLEQAHSVLFDDTHYWDSLGYDYILNDVSESTIEDNYVPIAPMEVQSMEFIEETTNFEIDDNICITNSCIGDALTVRYETETGKIDDSVLRQLLDALCKDDVAMKKHDWSSIELVEFSRRFASKDEMKKYFLRHELFIMANYLECRLTSQGASVSRSWPKDKLNDYLHQLIMTGITPLPSISSKSKKRHILSLKKMAYRAVSKMPKIYLGIKMAEYTWAKTASEWRCKNKIPSEICFEDTNECVDWFTQPSIGEDGNIRFHFTDACHILTCLRTKICTTGISGLRKEAWEMAALSKDTMLNVSIVLDCIDKQDVALARRMFDKDVEECMERNGSFFSEAKLVGLLGTGSTPKMNRLFLL</sequence>
<name>A0A9D4GEC4_DREPO</name>
<evidence type="ECO:0000259" key="1">
    <source>
        <dbReference type="Pfam" id="PF09588"/>
    </source>
</evidence>
<dbReference type="AlphaFoldDB" id="A0A9D4GEC4"/>
<dbReference type="PANTHER" id="PTHR46609:SF8">
    <property type="entry name" value="YQAJ VIRAL RECOMBINASE DOMAIN-CONTAINING PROTEIN"/>
    <property type="match status" value="1"/>
</dbReference>
<reference evidence="2" key="1">
    <citation type="journal article" date="2019" name="bioRxiv">
        <title>The Genome of the Zebra Mussel, Dreissena polymorpha: A Resource for Invasive Species Research.</title>
        <authorList>
            <person name="McCartney M.A."/>
            <person name="Auch B."/>
            <person name="Kono T."/>
            <person name="Mallez S."/>
            <person name="Zhang Y."/>
            <person name="Obille A."/>
            <person name="Becker A."/>
            <person name="Abrahante J.E."/>
            <person name="Garbe J."/>
            <person name="Badalamenti J.P."/>
            <person name="Herman A."/>
            <person name="Mangelson H."/>
            <person name="Liachko I."/>
            <person name="Sullivan S."/>
            <person name="Sone E.D."/>
            <person name="Koren S."/>
            <person name="Silverstein K.A.T."/>
            <person name="Beckman K.B."/>
            <person name="Gohl D.M."/>
        </authorList>
    </citation>
    <scope>NUCLEOTIDE SEQUENCE</scope>
    <source>
        <strain evidence="2">Duluth1</strain>
        <tissue evidence="2">Whole animal</tissue>
    </source>
</reference>
<protein>
    <recommendedName>
        <fullName evidence="1">YqaJ viral recombinase domain-containing protein</fullName>
    </recommendedName>
</protein>
<dbReference type="Proteomes" id="UP000828390">
    <property type="component" value="Unassembled WGS sequence"/>
</dbReference>
<dbReference type="EMBL" id="JAIWYP010000006">
    <property type="protein sequence ID" value="KAH3813853.1"/>
    <property type="molecule type" value="Genomic_DNA"/>
</dbReference>
<organism evidence="2 3">
    <name type="scientific">Dreissena polymorpha</name>
    <name type="common">Zebra mussel</name>
    <name type="synonym">Mytilus polymorpha</name>
    <dbReference type="NCBI Taxonomy" id="45954"/>
    <lineage>
        <taxon>Eukaryota</taxon>
        <taxon>Metazoa</taxon>
        <taxon>Spiralia</taxon>
        <taxon>Lophotrochozoa</taxon>
        <taxon>Mollusca</taxon>
        <taxon>Bivalvia</taxon>
        <taxon>Autobranchia</taxon>
        <taxon>Heteroconchia</taxon>
        <taxon>Euheterodonta</taxon>
        <taxon>Imparidentia</taxon>
        <taxon>Neoheterodontei</taxon>
        <taxon>Myida</taxon>
        <taxon>Dreissenoidea</taxon>
        <taxon>Dreissenidae</taxon>
        <taxon>Dreissena</taxon>
    </lineage>
</organism>
<evidence type="ECO:0000313" key="2">
    <source>
        <dbReference type="EMBL" id="KAH3813853.1"/>
    </source>
</evidence>
<dbReference type="GO" id="GO:0006281">
    <property type="term" value="P:DNA repair"/>
    <property type="evidence" value="ECO:0007669"/>
    <property type="project" value="UniProtKB-ARBA"/>
</dbReference>
<reference evidence="2" key="2">
    <citation type="submission" date="2020-11" db="EMBL/GenBank/DDBJ databases">
        <authorList>
            <person name="McCartney M.A."/>
            <person name="Auch B."/>
            <person name="Kono T."/>
            <person name="Mallez S."/>
            <person name="Becker A."/>
            <person name="Gohl D.M."/>
            <person name="Silverstein K.A.T."/>
            <person name="Koren S."/>
            <person name="Bechman K.B."/>
            <person name="Herman A."/>
            <person name="Abrahante J.E."/>
            <person name="Garbe J."/>
        </authorList>
    </citation>
    <scope>NUCLEOTIDE SEQUENCE</scope>
    <source>
        <strain evidence="2">Duluth1</strain>
        <tissue evidence="2">Whole animal</tissue>
    </source>
</reference>
<gene>
    <name evidence="2" type="ORF">DPMN_142323</name>
</gene>
<keyword evidence="3" id="KW-1185">Reference proteome</keyword>
<comment type="caution">
    <text evidence="2">The sequence shown here is derived from an EMBL/GenBank/DDBJ whole genome shotgun (WGS) entry which is preliminary data.</text>
</comment>
<dbReference type="InterPro" id="IPR011604">
    <property type="entry name" value="PDDEXK-like_dom_sf"/>
</dbReference>